<reference evidence="3" key="1">
    <citation type="submission" date="2021-01" db="EMBL/GenBank/DDBJ databases">
        <authorList>
            <person name="Corre E."/>
            <person name="Pelletier E."/>
            <person name="Niang G."/>
            <person name="Scheremetjew M."/>
            <person name="Finn R."/>
            <person name="Kale V."/>
            <person name="Holt S."/>
            <person name="Cochrane G."/>
            <person name="Meng A."/>
            <person name="Brown T."/>
            <person name="Cohen L."/>
        </authorList>
    </citation>
    <scope>NUCLEOTIDE SEQUENCE</scope>
    <source>
        <strain evidence="3">CCMP1723</strain>
    </source>
</reference>
<feature type="region of interest" description="Disordered" evidence="1">
    <location>
        <begin position="1"/>
        <end position="60"/>
    </location>
</feature>
<keyword evidence="2" id="KW-0472">Membrane</keyword>
<dbReference type="AlphaFoldDB" id="A0A7S0IM69"/>
<keyword evidence="2" id="KW-1133">Transmembrane helix</keyword>
<proteinExistence type="predicted"/>
<organism evidence="3">
    <name type="scientific">Micromonas pusilla</name>
    <name type="common">Picoplanktonic green alga</name>
    <name type="synonym">Chromulina pusilla</name>
    <dbReference type="NCBI Taxonomy" id="38833"/>
    <lineage>
        <taxon>Eukaryota</taxon>
        <taxon>Viridiplantae</taxon>
        <taxon>Chlorophyta</taxon>
        <taxon>Mamiellophyceae</taxon>
        <taxon>Mamiellales</taxon>
        <taxon>Mamiellaceae</taxon>
        <taxon>Micromonas</taxon>
    </lineage>
</organism>
<name>A0A7S0IM69_MICPS</name>
<sequence>MLTATRTSFPALGTPALSRTRRDRRCIVSNAGDASELGPSPPPRNVRYVTKDGRPSIVPQDVPPLQSAAVGIGGAFIISAYAMWRIESNKKREREYWIEKAREQKEKEATGKGVGDGDGGVTEE</sequence>
<gene>
    <name evidence="3" type="ORF">MCOM1403_LOCUS11738</name>
</gene>
<feature type="region of interest" description="Disordered" evidence="1">
    <location>
        <begin position="102"/>
        <end position="124"/>
    </location>
</feature>
<feature type="transmembrane region" description="Helical" evidence="2">
    <location>
        <begin position="65"/>
        <end position="84"/>
    </location>
</feature>
<accession>A0A7S0IM69</accession>
<feature type="compositionally biased region" description="Gly residues" evidence="1">
    <location>
        <begin position="112"/>
        <end position="124"/>
    </location>
</feature>
<evidence type="ECO:0000256" key="1">
    <source>
        <dbReference type="SAM" id="MobiDB-lite"/>
    </source>
</evidence>
<dbReference type="EMBL" id="HBEQ01014563">
    <property type="protein sequence ID" value="CAD8526048.1"/>
    <property type="molecule type" value="Transcribed_RNA"/>
</dbReference>
<protein>
    <submittedName>
        <fullName evidence="3">Uncharacterized protein</fullName>
    </submittedName>
</protein>
<keyword evidence="2" id="KW-0812">Transmembrane</keyword>
<evidence type="ECO:0000256" key="2">
    <source>
        <dbReference type="SAM" id="Phobius"/>
    </source>
</evidence>
<evidence type="ECO:0000313" key="3">
    <source>
        <dbReference type="EMBL" id="CAD8526048.1"/>
    </source>
</evidence>